<dbReference type="GeneTree" id="ENSGT00950000185224"/>
<feature type="region of interest" description="Disordered" evidence="1">
    <location>
        <begin position="1"/>
        <end position="68"/>
    </location>
</feature>
<dbReference type="Proteomes" id="UP000694425">
    <property type="component" value="Unplaced"/>
</dbReference>
<organism evidence="2 3">
    <name type="scientific">Neovison vison</name>
    <name type="common">American mink</name>
    <name type="synonym">Mustela vison</name>
    <dbReference type="NCBI Taxonomy" id="452646"/>
    <lineage>
        <taxon>Eukaryota</taxon>
        <taxon>Metazoa</taxon>
        <taxon>Chordata</taxon>
        <taxon>Craniata</taxon>
        <taxon>Vertebrata</taxon>
        <taxon>Euteleostomi</taxon>
        <taxon>Mammalia</taxon>
        <taxon>Eutheria</taxon>
        <taxon>Laurasiatheria</taxon>
        <taxon>Carnivora</taxon>
        <taxon>Caniformia</taxon>
        <taxon>Musteloidea</taxon>
        <taxon>Mustelidae</taxon>
        <taxon>Mustelinae</taxon>
        <taxon>Neogale</taxon>
    </lineage>
</organism>
<proteinExistence type="predicted"/>
<evidence type="ECO:0000256" key="1">
    <source>
        <dbReference type="SAM" id="MobiDB-lite"/>
    </source>
</evidence>
<sequence>RGGAFQERAPGARSCQQWFPESRPEWRAPSRTHRTRPRYSSYQSSGFLPHTRCPPPGRAQQRRCPRPRSTCLPETWTCQRRRCAHSVWAAPPRGFWMTSFRALCCLRSAGHSCLDRPQAA</sequence>
<protein>
    <submittedName>
        <fullName evidence="2">Uncharacterized protein</fullName>
    </submittedName>
</protein>
<reference evidence="2" key="1">
    <citation type="submission" date="2025-08" db="UniProtKB">
        <authorList>
            <consortium name="Ensembl"/>
        </authorList>
    </citation>
    <scope>IDENTIFICATION</scope>
</reference>
<dbReference type="AlphaFoldDB" id="A0A8C7AQV5"/>
<evidence type="ECO:0000313" key="2">
    <source>
        <dbReference type="Ensembl" id="ENSNVIP00000009254.1"/>
    </source>
</evidence>
<name>A0A8C7AQV5_NEOVI</name>
<keyword evidence="3" id="KW-1185">Reference proteome</keyword>
<evidence type="ECO:0000313" key="3">
    <source>
        <dbReference type="Proteomes" id="UP000694425"/>
    </source>
</evidence>
<reference evidence="2" key="2">
    <citation type="submission" date="2025-09" db="UniProtKB">
        <authorList>
            <consortium name="Ensembl"/>
        </authorList>
    </citation>
    <scope>IDENTIFICATION</scope>
</reference>
<accession>A0A8C7AQV5</accession>
<dbReference type="Ensembl" id="ENSNVIT00000010827.1">
    <property type="protein sequence ID" value="ENSNVIP00000009254.1"/>
    <property type="gene ID" value="ENSNVIG00000007336.1"/>
</dbReference>